<evidence type="ECO:0000256" key="2">
    <source>
        <dbReference type="ARBA" id="ARBA00023315"/>
    </source>
</evidence>
<dbReference type="Proteomes" id="UP000269721">
    <property type="component" value="Unassembled WGS sequence"/>
</dbReference>
<reference evidence="6" key="1">
    <citation type="journal article" date="2018" name="Nat. Microbiol.">
        <title>Leveraging single-cell genomics to expand the fungal tree of life.</title>
        <authorList>
            <person name="Ahrendt S.R."/>
            <person name="Quandt C.A."/>
            <person name="Ciobanu D."/>
            <person name="Clum A."/>
            <person name="Salamov A."/>
            <person name="Andreopoulos B."/>
            <person name="Cheng J.F."/>
            <person name="Woyke T."/>
            <person name="Pelin A."/>
            <person name="Henrissat B."/>
            <person name="Reynolds N.K."/>
            <person name="Benny G.L."/>
            <person name="Smith M.E."/>
            <person name="James T.Y."/>
            <person name="Grigoriev I.V."/>
        </authorList>
    </citation>
    <scope>NUCLEOTIDE SEQUENCE [LARGE SCALE GENOMIC DNA]</scope>
</reference>
<dbReference type="EMBL" id="KZ995730">
    <property type="protein sequence ID" value="RKO90088.1"/>
    <property type="molecule type" value="Genomic_DNA"/>
</dbReference>
<comment type="similarity">
    <text evidence="3">Belongs to the peptidase M28 family.</text>
</comment>
<dbReference type="Gene3D" id="3.40.630.10">
    <property type="entry name" value="Zn peptidases"/>
    <property type="match status" value="1"/>
</dbReference>
<accession>A0A4P9WFK1</accession>
<evidence type="ECO:0000259" key="4">
    <source>
        <dbReference type="Pfam" id="PF04389"/>
    </source>
</evidence>
<dbReference type="GO" id="GO:0006508">
    <property type="term" value="P:proteolysis"/>
    <property type="evidence" value="ECO:0007669"/>
    <property type="project" value="UniProtKB-KW"/>
</dbReference>
<dbReference type="InterPro" id="IPR037457">
    <property type="entry name" value="M28_QC"/>
</dbReference>
<keyword evidence="6" id="KW-1185">Reference proteome</keyword>
<dbReference type="OrthoDB" id="3907302at2759"/>
<dbReference type="AlphaFoldDB" id="A0A4P9WFK1"/>
<dbReference type="SUPFAM" id="SSF53187">
    <property type="entry name" value="Zn-dependent exopeptidases"/>
    <property type="match status" value="1"/>
</dbReference>
<evidence type="ECO:0000313" key="5">
    <source>
        <dbReference type="EMBL" id="RKO90088.1"/>
    </source>
</evidence>
<organism evidence="5 6">
    <name type="scientific">Blyttiomyces helicus</name>
    <dbReference type="NCBI Taxonomy" id="388810"/>
    <lineage>
        <taxon>Eukaryota</taxon>
        <taxon>Fungi</taxon>
        <taxon>Fungi incertae sedis</taxon>
        <taxon>Chytridiomycota</taxon>
        <taxon>Chytridiomycota incertae sedis</taxon>
        <taxon>Chytridiomycetes</taxon>
        <taxon>Chytridiomycetes incertae sedis</taxon>
        <taxon>Blyttiomyces</taxon>
    </lineage>
</organism>
<keyword evidence="3" id="KW-0479">Metal-binding</keyword>
<dbReference type="GO" id="GO:0008270">
    <property type="term" value="F:zinc ion binding"/>
    <property type="evidence" value="ECO:0007669"/>
    <property type="project" value="TreeGrafter"/>
</dbReference>
<feature type="domain" description="Peptidase M28" evidence="4">
    <location>
        <begin position="84"/>
        <end position="326"/>
    </location>
</feature>
<name>A0A4P9WFK1_9FUNG</name>
<protein>
    <recommendedName>
        <fullName evidence="3">Peptide hydrolase</fullName>
        <ecNumber evidence="3">3.4.-.-</ecNumber>
    </recommendedName>
</protein>
<dbReference type="PANTHER" id="PTHR12283:SF6">
    <property type="entry name" value="GLUTAMINYL-PEPTIDE CYCLOTRANSFERASE-RELATED"/>
    <property type="match status" value="1"/>
</dbReference>
<evidence type="ECO:0000256" key="3">
    <source>
        <dbReference type="RuleBase" id="RU361240"/>
    </source>
</evidence>
<evidence type="ECO:0000313" key="6">
    <source>
        <dbReference type="Proteomes" id="UP000269721"/>
    </source>
</evidence>
<gene>
    <name evidence="5" type="ORF">BDK51DRAFT_35965</name>
</gene>
<sequence>MSRFRCSEVFGAGEWADEEAAAAVIGGAGRCSLIAPFLVVRTPGSPGNTAVQNHIIATFRALSWHIEEDAFTAQTPQGEKPFRNIIVTKNPDAHRKLVLAAHFDSKYFADFEFLGATDSAAPCGILVDIARSLDPLLEKQTEAALLEGDASASTTLQLIFFDGEEAYGLWSATDSLYGSRHLAEKWAATYTAPTAPGAPPRSVLSQIDALVLLDLLGAPGTTLFNTQRDTSWMWERIVAIQFRIVKHELASSALRATFSGRGPIGYFQEAALTYYEIEDDHKPFLERGVPIVHAIGNPFPKVWHTARDNADAISAETVRDLAVIFRVFVAEYLGLMLY</sequence>
<dbReference type="InterPro" id="IPR040234">
    <property type="entry name" value="QC/QCL"/>
</dbReference>
<dbReference type="GO" id="GO:0016603">
    <property type="term" value="F:glutaminyl-peptide cyclotransferase activity"/>
    <property type="evidence" value="ECO:0007669"/>
    <property type="project" value="InterPro"/>
</dbReference>
<dbReference type="InterPro" id="IPR007484">
    <property type="entry name" value="Peptidase_M28"/>
</dbReference>
<keyword evidence="3" id="KW-0645">Protease</keyword>
<dbReference type="PANTHER" id="PTHR12283">
    <property type="entry name" value="GLUTAMINYL-PEPTIDE CYCLOTRANSFERASE"/>
    <property type="match status" value="1"/>
</dbReference>
<keyword evidence="3" id="KW-0862">Zinc</keyword>
<evidence type="ECO:0000256" key="1">
    <source>
        <dbReference type="ARBA" id="ARBA00022679"/>
    </source>
</evidence>
<keyword evidence="1" id="KW-0808">Transferase</keyword>
<dbReference type="Pfam" id="PF04389">
    <property type="entry name" value="Peptidase_M28"/>
    <property type="match status" value="1"/>
</dbReference>
<dbReference type="CDD" id="cd03880">
    <property type="entry name" value="M28_QC_like"/>
    <property type="match status" value="1"/>
</dbReference>
<dbReference type="GO" id="GO:0008233">
    <property type="term" value="F:peptidase activity"/>
    <property type="evidence" value="ECO:0007669"/>
    <property type="project" value="UniProtKB-KW"/>
</dbReference>
<keyword evidence="3" id="KW-0378">Hydrolase</keyword>
<proteinExistence type="inferred from homology"/>
<keyword evidence="2" id="KW-0012">Acyltransferase</keyword>
<dbReference type="EC" id="3.4.-.-" evidence="3"/>